<dbReference type="Proteomes" id="UP000688947">
    <property type="component" value="Unassembled WGS sequence"/>
</dbReference>
<evidence type="ECO:0000313" key="2">
    <source>
        <dbReference type="Proteomes" id="UP000688947"/>
    </source>
</evidence>
<gene>
    <name evidence="1" type="ORF">JG687_00013970</name>
</gene>
<evidence type="ECO:0000313" key="1">
    <source>
        <dbReference type="EMBL" id="KAG6950868.1"/>
    </source>
</evidence>
<feature type="non-terminal residue" evidence="1">
    <location>
        <position position="65"/>
    </location>
</feature>
<dbReference type="AlphaFoldDB" id="A0A8T1U0H5"/>
<proteinExistence type="predicted"/>
<name>A0A8T1U0H5_9STRA</name>
<protein>
    <submittedName>
        <fullName evidence="1">Uncharacterized protein</fullName>
    </submittedName>
</protein>
<organism evidence="1 2">
    <name type="scientific">Phytophthora cactorum</name>
    <dbReference type="NCBI Taxonomy" id="29920"/>
    <lineage>
        <taxon>Eukaryota</taxon>
        <taxon>Sar</taxon>
        <taxon>Stramenopiles</taxon>
        <taxon>Oomycota</taxon>
        <taxon>Peronosporomycetes</taxon>
        <taxon>Peronosporales</taxon>
        <taxon>Peronosporaceae</taxon>
        <taxon>Phytophthora</taxon>
    </lineage>
</organism>
<accession>A0A8T1U0H5</accession>
<dbReference type="EMBL" id="JAENGZ010001078">
    <property type="protein sequence ID" value="KAG6950868.1"/>
    <property type="molecule type" value="Genomic_DNA"/>
</dbReference>
<reference evidence="1" key="1">
    <citation type="submission" date="2021-01" db="EMBL/GenBank/DDBJ databases">
        <title>Phytophthora aleatoria, a newly-described species from Pinus radiata is distinct from Phytophthora cactorum isolates based on comparative genomics.</title>
        <authorList>
            <person name="Mcdougal R."/>
            <person name="Panda P."/>
            <person name="Williams N."/>
            <person name="Studholme D.J."/>
        </authorList>
    </citation>
    <scope>NUCLEOTIDE SEQUENCE</scope>
    <source>
        <strain evidence="1">NZFS 3830</strain>
    </source>
</reference>
<sequence>MRIDKLRADLSSEFRQTVSSVQNSIERAPSGSTMEKIPVWRSWNWSDGQISHSVPIDWEFPARSS</sequence>
<comment type="caution">
    <text evidence="1">The sequence shown here is derived from an EMBL/GenBank/DDBJ whole genome shotgun (WGS) entry which is preliminary data.</text>
</comment>